<keyword evidence="10" id="KW-1185">Reference proteome</keyword>
<dbReference type="AlphaFoldDB" id="A0A3Q9JIU3"/>
<dbReference type="SUPFAM" id="SSF49584">
    <property type="entry name" value="Periplasmic chaperone C-domain"/>
    <property type="match status" value="1"/>
</dbReference>
<keyword evidence="3 6" id="KW-0732">Signal</keyword>
<organism evidence="9 10">
    <name type="scientific">Entomomonas moraniae</name>
    <dbReference type="NCBI Taxonomy" id="2213226"/>
    <lineage>
        <taxon>Bacteria</taxon>
        <taxon>Pseudomonadati</taxon>
        <taxon>Pseudomonadota</taxon>
        <taxon>Gammaproteobacteria</taxon>
        <taxon>Pseudomonadales</taxon>
        <taxon>Pseudomonadaceae</taxon>
        <taxon>Entomomonas</taxon>
    </lineage>
</organism>
<feature type="signal peptide" evidence="6">
    <location>
        <begin position="1"/>
        <end position="27"/>
    </location>
</feature>
<proteinExistence type="inferred from homology"/>
<reference evidence="10" key="1">
    <citation type="submission" date="2018-06" db="EMBL/GenBank/DDBJ databases">
        <title>Complete genome of Pseudomonas insecticola strain QZS01.</title>
        <authorList>
            <person name="Wang J."/>
            <person name="Su Q."/>
        </authorList>
    </citation>
    <scope>NUCLEOTIDE SEQUENCE [LARGE SCALE GENOMIC DNA]</scope>
    <source>
        <strain evidence="10">QZS01</strain>
    </source>
</reference>
<dbReference type="InterPro" id="IPR016147">
    <property type="entry name" value="Pili_assmbl_chaperone_N"/>
</dbReference>
<dbReference type="SUPFAM" id="SSF49354">
    <property type="entry name" value="PapD-like"/>
    <property type="match status" value="1"/>
</dbReference>
<dbReference type="EMBL" id="CP029822">
    <property type="protein sequence ID" value="AZS50494.1"/>
    <property type="molecule type" value="Genomic_DNA"/>
</dbReference>
<evidence type="ECO:0000256" key="5">
    <source>
        <dbReference type="ARBA" id="ARBA00023186"/>
    </source>
</evidence>
<dbReference type="GO" id="GO:0030288">
    <property type="term" value="C:outer membrane-bounded periplasmic space"/>
    <property type="evidence" value="ECO:0007669"/>
    <property type="project" value="InterPro"/>
</dbReference>
<dbReference type="Proteomes" id="UP000273143">
    <property type="component" value="Chromosome"/>
</dbReference>
<evidence type="ECO:0000256" key="3">
    <source>
        <dbReference type="ARBA" id="ARBA00022729"/>
    </source>
</evidence>
<evidence type="ECO:0000256" key="2">
    <source>
        <dbReference type="ARBA" id="ARBA00007399"/>
    </source>
</evidence>
<evidence type="ECO:0000259" key="7">
    <source>
        <dbReference type="Pfam" id="PF00345"/>
    </source>
</evidence>
<comment type="similarity">
    <text evidence="2">Belongs to the periplasmic pilus chaperone family.</text>
</comment>
<evidence type="ECO:0000256" key="4">
    <source>
        <dbReference type="ARBA" id="ARBA00022764"/>
    </source>
</evidence>
<evidence type="ECO:0000313" key="9">
    <source>
        <dbReference type="EMBL" id="AZS50494.1"/>
    </source>
</evidence>
<dbReference type="InterPro" id="IPR016148">
    <property type="entry name" value="Pili_assmbl_chaperone_C"/>
</dbReference>
<feature type="chain" id="PRO_5018598135" evidence="6">
    <location>
        <begin position="28"/>
        <end position="243"/>
    </location>
</feature>
<evidence type="ECO:0000259" key="8">
    <source>
        <dbReference type="Pfam" id="PF02753"/>
    </source>
</evidence>
<dbReference type="Pfam" id="PF02753">
    <property type="entry name" value="PapD_C"/>
    <property type="match status" value="1"/>
</dbReference>
<dbReference type="Pfam" id="PF00345">
    <property type="entry name" value="PapD_N"/>
    <property type="match status" value="1"/>
</dbReference>
<feature type="domain" description="Pili assembly chaperone C-terminal" evidence="8">
    <location>
        <begin position="174"/>
        <end position="235"/>
    </location>
</feature>
<keyword evidence="4" id="KW-0574">Periplasm</keyword>
<feature type="domain" description="Pili assembly chaperone N-terminal" evidence="7">
    <location>
        <begin position="29"/>
        <end position="151"/>
    </location>
</feature>
<dbReference type="PRINTS" id="PR00969">
    <property type="entry name" value="CHAPERONPILI"/>
</dbReference>
<sequence length="243" mass="27620">MHSSCLKKLIASIILISSVTYSSFSLATVTMVGNRIIYPADAKERMLQFSNPDNIPYMVQVWTDINTPNSKPESADGPFIATPQLFKIESNQGQVVRLMFNNKLSLPTDRESLFHFNFLQFPGVDDSQKEQNKIVLLVTSRLKIFYRPKKLSLAPEEISEKIKFKLSNNKLEVLNNSPYYATFDKVELLDTNKKVITTVKNPQMVAPFSSDRWSAQTPMMNAAIVKYSLINDFGVSINYQFSL</sequence>
<dbReference type="KEGG" id="emo:DM558_06765"/>
<name>A0A3Q9JIU3_9GAMM</name>
<dbReference type="InterPro" id="IPR036316">
    <property type="entry name" value="Pili_assmbl_chap_C_dom_sf"/>
</dbReference>
<dbReference type="PANTHER" id="PTHR30251:SF25">
    <property type="entry name" value="FIMBRIAE CHAPARONE"/>
    <property type="match status" value="1"/>
</dbReference>
<keyword evidence="5" id="KW-0143">Chaperone</keyword>
<dbReference type="InterPro" id="IPR001829">
    <property type="entry name" value="Pili_assmbl_chaperone_bac"/>
</dbReference>
<evidence type="ECO:0000313" key="10">
    <source>
        <dbReference type="Proteomes" id="UP000273143"/>
    </source>
</evidence>
<dbReference type="Gene3D" id="2.60.40.10">
    <property type="entry name" value="Immunoglobulins"/>
    <property type="match status" value="2"/>
</dbReference>
<dbReference type="InterPro" id="IPR008962">
    <property type="entry name" value="PapD-like_sf"/>
</dbReference>
<evidence type="ECO:0000256" key="1">
    <source>
        <dbReference type="ARBA" id="ARBA00004418"/>
    </source>
</evidence>
<dbReference type="InterPro" id="IPR013783">
    <property type="entry name" value="Ig-like_fold"/>
</dbReference>
<accession>A0A3Q9JIU3</accession>
<protein>
    <submittedName>
        <fullName evidence="9">Molecular chaperone</fullName>
    </submittedName>
</protein>
<dbReference type="GO" id="GO:0071555">
    <property type="term" value="P:cell wall organization"/>
    <property type="evidence" value="ECO:0007669"/>
    <property type="project" value="InterPro"/>
</dbReference>
<dbReference type="InterPro" id="IPR050643">
    <property type="entry name" value="Periplasmic_pilus_chap"/>
</dbReference>
<evidence type="ECO:0000256" key="6">
    <source>
        <dbReference type="SAM" id="SignalP"/>
    </source>
</evidence>
<dbReference type="PANTHER" id="PTHR30251">
    <property type="entry name" value="PILUS ASSEMBLY CHAPERONE"/>
    <property type="match status" value="1"/>
</dbReference>
<comment type="subcellular location">
    <subcellularLocation>
        <location evidence="1">Periplasm</location>
    </subcellularLocation>
</comment>
<gene>
    <name evidence="9" type="ORF">DM558_06765</name>
</gene>